<accession>A0A1A6A1U1</accession>
<dbReference type="EMBL" id="CP144536">
    <property type="protein sequence ID" value="WWC63693.1"/>
    <property type="molecule type" value="Genomic_DNA"/>
</dbReference>
<dbReference type="Proteomes" id="UP000078595">
    <property type="component" value="Chromosome 7"/>
</dbReference>
<name>A0A1A6A1U1_9TREE</name>
<dbReference type="RefSeq" id="XP_018261873.1">
    <property type="nucleotide sequence ID" value="XM_018409600.1"/>
</dbReference>
<evidence type="ECO:0000313" key="2">
    <source>
        <dbReference type="EMBL" id="OBR84031.1"/>
    </source>
</evidence>
<dbReference type="KEGG" id="kdj:28970017"/>
<feature type="compositionally biased region" description="Polar residues" evidence="1">
    <location>
        <begin position="150"/>
        <end position="163"/>
    </location>
</feature>
<dbReference type="OrthoDB" id="2565179at2759"/>
<feature type="compositionally biased region" description="Low complexity" evidence="1">
    <location>
        <begin position="501"/>
        <end position="512"/>
    </location>
</feature>
<reference evidence="2" key="1">
    <citation type="submission" date="2013-07" db="EMBL/GenBank/DDBJ databases">
        <title>The Genome Sequence of Cryptococcus dejecticola CBS10117.</title>
        <authorList>
            <consortium name="The Broad Institute Genome Sequencing Platform"/>
            <person name="Cuomo C."/>
            <person name="Litvintseva A."/>
            <person name="Chen Y."/>
            <person name="Heitman J."/>
            <person name="Sun S."/>
            <person name="Springer D."/>
            <person name="Dromer F."/>
            <person name="Young S.K."/>
            <person name="Zeng Q."/>
            <person name="Gargeya S."/>
            <person name="Fitzgerald M."/>
            <person name="Abouelleil A."/>
            <person name="Alvarado L."/>
            <person name="Berlin A.M."/>
            <person name="Chapman S.B."/>
            <person name="Dewar J."/>
            <person name="Goldberg J."/>
            <person name="Griggs A."/>
            <person name="Gujja S."/>
            <person name="Hansen M."/>
            <person name="Howarth C."/>
            <person name="Imamovic A."/>
            <person name="Larimer J."/>
            <person name="McCowan C."/>
            <person name="Murphy C."/>
            <person name="Pearson M."/>
            <person name="Priest M."/>
            <person name="Roberts A."/>
            <person name="Saif S."/>
            <person name="Shea T."/>
            <person name="Sykes S."/>
            <person name="Wortman J."/>
            <person name="Nusbaum C."/>
            <person name="Birren B."/>
        </authorList>
    </citation>
    <scope>NUCLEOTIDE SEQUENCE [LARGE SCALE GENOMIC DNA]</scope>
    <source>
        <strain evidence="2">CBS 10117</strain>
    </source>
</reference>
<dbReference type="VEuPathDB" id="FungiDB:I303_06318"/>
<evidence type="ECO:0000313" key="3">
    <source>
        <dbReference type="EMBL" id="WWC63693.1"/>
    </source>
</evidence>
<feature type="region of interest" description="Disordered" evidence="1">
    <location>
        <begin position="492"/>
        <end position="542"/>
    </location>
</feature>
<reference evidence="3" key="3">
    <citation type="submission" date="2024-02" db="EMBL/GenBank/DDBJ databases">
        <title>Comparative genomics of Cryptococcus and Kwoniella reveals pathogenesis evolution and contrasting modes of karyotype evolution via chromosome fusion or intercentromeric recombination.</title>
        <authorList>
            <person name="Coelho M.A."/>
            <person name="David-Palma M."/>
            <person name="Shea T."/>
            <person name="Bowers K."/>
            <person name="McGinley-Smith S."/>
            <person name="Mohammad A.W."/>
            <person name="Gnirke A."/>
            <person name="Yurkov A.M."/>
            <person name="Nowrousian M."/>
            <person name="Sun S."/>
            <person name="Cuomo C.A."/>
            <person name="Heitman J."/>
        </authorList>
    </citation>
    <scope>NUCLEOTIDE SEQUENCE</scope>
    <source>
        <strain evidence="3">CBS 10117</strain>
    </source>
</reference>
<evidence type="ECO:0000313" key="4">
    <source>
        <dbReference type="Proteomes" id="UP000078595"/>
    </source>
</evidence>
<gene>
    <name evidence="2" type="ORF">I303_06318</name>
    <name evidence="3" type="ORF">I303_106298</name>
</gene>
<proteinExistence type="predicted"/>
<feature type="compositionally biased region" description="Basic and acidic residues" evidence="1">
    <location>
        <begin position="258"/>
        <end position="297"/>
    </location>
</feature>
<feature type="region of interest" description="Disordered" evidence="1">
    <location>
        <begin position="246"/>
        <end position="297"/>
    </location>
</feature>
<reference evidence="3" key="2">
    <citation type="submission" date="2013-07" db="EMBL/GenBank/DDBJ databases">
        <authorList>
            <consortium name="The Broad Institute Genome Sequencing Platform"/>
            <person name="Cuomo C."/>
            <person name="Litvintseva A."/>
            <person name="Chen Y."/>
            <person name="Heitman J."/>
            <person name="Sun S."/>
            <person name="Springer D."/>
            <person name="Dromer F."/>
            <person name="Young S.K."/>
            <person name="Zeng Q."/>
            <person name="Gargeya S."/>
            <person name="Fitzgerald M."/>
            <person name="Abouelleil A."/>
            <person name="Alvarado L."/>
            <person name="Berlin A.M."/>
            <person name="Chapman S.B."/>
            <person name="Dewar J."/>
            <person name="Goldberg J."/>
            <person name="Griggs A."/>
            <person name="Gujja S."/>
            <person name="Hansen M."/>
            <person name="Howarth C."/>
            <person name="Imamovic A."/>
            <person name="Larimer J."/>
            <person name="McCowan C."/>
            <person name="Murphy C."/>
            <person name="Pearson M."/>
            <person name="Priest M."/>
            <person name="Roberts A."/>
            <person name="Saif S."/>
            <person name="Shea T."/>
            <person name="Sykes S."/>
            <person name="Wortman J."/>
            <person name="Nusbaum C."/>
            <person name="Birren B."/>
        </authorList>
    </citation>
    <scope>NUCLEOTIDE SEQUENCE</scope>
    <source>
        <strain evidence="3">CBS 10117</strain>
    </source>
</reference>
<feature type="region of interest" description="Disordered" evidence="1">
    <location>
        <begin position="76"/>
        <end position="175"/>
    </location>
</feature>
<dbReference type="AlphaFoldDB" id="A0A1A6A1U1"/>
<feature type="compositionally biased region" description="Low complexity" evidence="1">
    <location>
        <begin position="164"/>
        <end position="175"/>
    </location>
</feature>
<feature type="region of interest" description="Disordered" evidence="1">
    <location>
        <begin position="606"/>
        <end position="627"/>
    </location>
</feature>
<protein>
    <submittedName>
        <fullName evidence="2">Uncharacterized protein</fullName>
    </submittedName>
</protein>
<feature type="compositionally biased region" description="Acidic residues" evidence="1">
    <location>
        <begin position="610"/>
        <end position="627"/>
    </location>
</feature>
<sequence>MSAVYSSAKRYLSSLQQVRGHDPPTPSHFERQGIAQRRTREYLGLEGRPPDKSQQISGRSQTIILALQKAFQAYKSDADTNNEKYWDSRSKGKGKEKPESECTSDAVIVQYPSELDIARPSPRPTPSGPALRHTRSKSPETANPVPIHPLSSQPISASEQSQDAQSTTSEALTLTSETQIPISRMTSTFSLPPTITKLLSARLFRLAVFHTLSTPELASDHAVVMNLASHLEAQGAGKLAKRLRKGWEVSQNQEGDEAEHRSGDGEGRPTEFRLYSDPKGKGKAKGQEIDRLPPDHWRIPDIPPIKPLLDPKLTRSENMTEWYNHQLQFSLKQSPTRTPSMKHPLSPSLPHSISKSGFGLSELGSGSSQLGKLLRTIDKLEKHRGFRPDRRTANLIIGCWLRNAVPQSQPYPRPRISTSSRGGGIGIGVGVGVGFDFDPDVDRRQWREYKDKAGHLRLARKVQPEVYHLRRDDLRILFDVLSKMIVSTRSRAKVKTRTRPTMSSSTETLTRSRTGEMGMTLPSVTDIPDSDSQKPGSEPKLKLKLEHDRAVLESSQAETQSRLNQKEWEEVVRPFGKMMFRSTKNMGDPKGVEMVKKWMNIQRKVLLGEGESEGEGEGEGEGENTRG</sequence>
<keyword evidence="4" id="KW-1185">Reference proteome</keyword>
<evidence type="ECO:0000256" key="1">
    <source>
        <dbReference type="SAM" id="MobiDB-lite"/>
    </source>
</evidence>
<feature type="region of interest" description="Disordered" evidence="1">
    <location>
        <begin position="15"/>
        <end position="36"/>
    </location>
</feature>
<dbReference type="GeneID" id="28970017"/>
<organism evidence="2">
    <name type="scientific">Kwoniella dejecticola CBS 10117</name>
    <dbReference type="NCBI Taxonomy" id="1296121"/>
    <lineage>
        <taxon>Eukaryota</taxon>
        <taxon>Fungi</taxon>
        <taxon>Dikarya</taxon>
        <taxon>Basidiomycota</taxon>
        <taxon>Agaricomycotina</taxon>
        <taxon>Tremellomycetes</taxon>
        <taxon>Tremellales</taxon>
        <taxon>Cryptococcaceae</taxon>
        <taxon>Kwoniella</taxon>
    </lineage>
</organism>
<dbReference type="EMBL" id="KI894033">
    <property type="protein sequence ID" value="OBR84031.1"/>
    <property type="molecule type" value="Genomic_DNA"/>
</dbReference>
<feature type="compositionally biased region" description="Basic and acidic residues" evidence="1">
    <location>
        <begin position="76"/>
        <end position="100"/>
    </location>
</feature>